<dbReference type="AlphaFoldDB" id="A0A5D8QDR3"/>
<dbReference type="RefSeq" id="WP_149545713.1">
    <property type="nucleotide sequence ID" value="NZ_VTPS01000014.1"/>
</dbReference>
<reference evidence="1 2" key="1">
    <citation type="submission" date="2019-08" db="EMBL/GenBank/DDBJ databases">
        <title>Calorimonas adulescens gen. nov., sp. nov., an anaerobic thermophilic bacterium from Sakhalin hot spring.</title>
        <authorList>
            <person name="Khomyakova M.A."/>
            <person name="Merkel A.Y."/>
            <person name="Novikov A."/>
            <person name="Bonch-Osmolovskaya E.A."/>
            <person name="Slobodkin A.I."/>
        </authorList>
    </citation>
    <scope>NUCLEOTIDE SEQUENCE [LARGE SCALE GENOMIC DNA]</scope>
    <source>
        <strain evidence="1 2">A05MB</strain>
    </source>
</reference>
<dbReference type="InterPro" id="IPR008792">
    <property type="entry name" value="PQQD"/>
</dbReference>
<proteinExistence type="predicted"/>
<comment type="caution">
    <text evidence="1">The sequence shown here is derived from an EMBL/GenBank/DDBJ whole genome shotgun (WGS) entry which is preliminary data.</text>
</comment>
<dbReference type="Proteomes" id="UP000322976">
    <property type="component" value="Unassembled WGS sequence"/>
</dbReference>
<organism evidence="1 2">
    <name type="scientific">Calorimonas adulescens</name>
    <dbReference type="NCBI Taxonomy" id="2606906"/>
    <lineage>
        <taxon>Bacteria</taxon>
        <taxon>Bacillati</taxon>
        <taxon>Bacillota</taxon>
        <taxon>Clostridia</taxon>
        <taxon>Thermoanaerobacterales</taxon>
        <taxon>Thermoanaerobacteraceae</taxon>
        <taxon>Calorimonas</taxon>
    </lineage>
</organism>
<keyword evidence="2" id="KW-1185">Reference proteome</keyword>
<evidence type="ECO:0000313" key="1">
    <source>
        <dbReference type="EMBL" id="TZE81398.1"/>
    </source>
</evidence>
<protein>
    <submittedName>
        <fullName evidence="1">PqqD family protein</fullName>
    </submittedName>
</protein>
<dbReference type="EMBL" id="VTPS01000014">
    <property type="protein sequence ID" value="TZE81398.1"/>
    <property type="molecule type" value="Genomic_DNA"/>
</dbReference>
<gene>
    <name evidence="1" type="ORF">FWJ32_09475</name>
</gene>
<accession>A0A5D8QDR3</accession>
<dbReference type="Pfam" id="PF05402">
    <property type="entry name" value="PqqD"/>
    <property type="match status" value="1"/>
</dbReference>
<evidence type="ECO:0000313" key="2">
    <source>
        <dbReference type="Proteomes" id="UP000322976"/>
    </source>
</evidence>
<sequence length="104" mass="11778">MMIKVENLGVPFSMRIEEDETGLISTNGGVYSVDQISAFILKEINDGISVSTILSDIMIEYDVGLIELKKDIRDLFLTLQKLEIISENVLQRILVELEEKNDCK</sequence>
<name>A0A5D8QDR3_9THEO</name>